<reference evidence="2 3" key="1">
    <citation type="submission" date="2019-02" db="EMBL/GenBank/DDBJ databases">
        <title>Polymorphobacter sp. isolated from the lake at the Tibet of China.</title>
        <authorList>
            <person name="Li A."/>
        </authorList>
    </citation>
    <scope>NUCLEOTIDE SEQUENCE [LARGE SCALE GENOMIC DNA]</scope>
    <source>
        <strain evidence="2 3">DJ1R-1</strain>
    </source>
</reference>
<dbReference type="Proteomes" id="UP000297737">
    <property type="component" value="Unassembled WGS sequence"/>
</dbReference>
<feature type="chain" id="PRO_5021235326" evidence="1">
    <location>
        <begin position="20"/>
        <end position="627"/>
    </location>
</feature>
<organism evidence="2 3">
    <name type="scientific">Glacieibacterium arshaanense</name>
    <dbReference type="NCBI Taxonomy" id="2511025"/>
    <lineage>
        <taxon>Bacteria</taxon>
        <taxon>Pseudomonadati</taxon>
        <taxon>Pseudomonadota</taxon>
        <taxon>Alphaproteobacteria</taxon>
        <taxon>Sphingomonadales</taxon>
        <taxon>Sphingosinicellaceae</taxon>
        <taxon>Glacieibacterium</taxon>
    </lineage>
</organism>
<dbReference type="PROSITE" id="PS51257">
    <property type="entry name" value="PROKAR_LIPOPROTEIN"/>
    <property type="match status" value="1"/>
</dbReference>
<keyword evidence="3" id="KW-1185">Reference proteome</keyword>
<comment type="caution">
    <text evidence="2">The sequence shown here is derived from an EMBL/GenBank/DDBJ whole genome shotgun (WGS) entry which is preliminary data.</text>
</comment>
<proteinExistence type="predicted"/>
<dbReference type="AlphaFoldDB" id="A0A4Y9ERK5"/>
<dbReference type="Pfam" id="PF12228">
    <property type="entry name" value="DUF3604"/>
    <property type="match status" value="1"/>
</dbReference>
<dbReference type="RefSeq" id="WP_135244524.1">
    <property type="nucleotide sequence ID" value="NZ_SIHO01000001.1"/>
</dbReference>
<keyword evidence="1" id="KW-0732">Signal</keyword>
<accession>A0A4Y9ERK5</accession>
<dbReference type="Gene3D" id="3.20.20.140">
    <property type="entry name" value="Metal-dependent hydrolases"/>
    <property type="match status" value="1"/>
</dbReference>
<evidence type="ECO:0000313" key="2">
    <source>
        <dbReference type="EMBL" id="TFU05799.1"/>
    </source>
</evidence>
<dbReference type="EMBL" id="SIHO01000001">
    <property type="protein sequence ID" value="TFU05799.1"/>
    <property type="molecule type" value="Genomic_DNA"/>
</dbReference>
<evidence type="ECO:0000256" key="1">
    <source>
        <dbReference type="SAM" id="SignalP"/>
    </source>
</evidence>
<name>A0A4Y9ERK5_9SPHN</name>
<dbReference type="InterPro" id="IPR022028">
    <property type="entry name" value="DUF3604"/>
</dbReference>
<feature type="signal peptide" evidence="1">
    <location>
        <begin position="1"/>
        <end position="19"/>
    </location>
</feature>
<gene>
    <name evidence="2" type="ORF">EUV02_01885</name>
</gene>
<dbReference type="OrthoDB" id="543560at2"/>
<sequence>MIKSTMTALLLGASVLTLAGCSKKAETPGKTEVAATAIAGENEAEAAIPSNPERNAYFGNVHVHTGYSFDALTNGSKTKPEDAYAWAQGKEITNSGVGGKIQIVTPLDFYMVSEHAEFMGVFNQMSNPDSPLSKHPLAAGVTSPDANVALQTFAGILRDMSAGKIDPAFTDPKLAHSVWEEIIKAADANYKPGKFTTFAGFEWTSNPQKRNLHRVVVFRDTAHLPDLVLSSLESDDPETLWAWMAKQRDNGATLFAIPHNGNASDGRMFELTKFDGKPIDAAYNATRAKNEPLYEISQIKGTSETWPGLSPNDEFAGFEQWNYTLSADFQRPVNHRGSFARQALLDGLSQDAAGKGNPFKYGFIGDSDTHNAAGTNEEFNNTGKFAHENDPRFALGGAPGMPEGQIQQIREFSSGGLAGVWAEKNTRGAIYDAMARKETFGTSGTMIKVRFFGGWDFAPGDVTASDFVQRGYKRGVPMGGDLKGTGKAPTFMVTALKDPKSGNLDRVQIVKGWVDAKGAQHEKIYDVVWSGDRKPDAAGKLPAVGNTVDLKTGKYTNSIGSASLASTWTDPDFDPKVRAFYYARVLEIPTPRWSTIAAAKLGVPIPGKLPVSIQERAWSSPIWYQPG</sequence>
<protein>
    <submittedName>
        <fullName evidence="2">DUF3604 domain-containing protein</fullName>
    </submittedName>
</protein>
<evidence type="ECO:0000313" key="3">
    <source>
        <dbReference type="Proteomes" id="UP000297737"/>
    </source>
</evidence>